<evidence type="ECO:0000256" key="6">
    <source>
        <dbReference type="ARBA" id="ARBA00023136"/>
    </source>
</evidence>
<proteinExistence type="predicted"/>
<dbReference type="EMBL" id="BMAO01028662">
    <property type="protein sequence ID" value="GFR26502.1"/>
    <property type="molecule type" value="Genomic_DNA"/>
</dbReference>
<dbReference type="OrthoDB" id="2373987at2759"/>
<dbReference type="InterPro" id="IPR013122">
    <property type="entry name" value="PKD1_2_channel"/>
</dbReference>
<keyword evidence="4" id="KW-1133">Transmembrane helix</keyword>
<dbReference type="Pfam" id="PF08016">
    <property type="entry name" value="PKD_channel"/>
    <property type="match status" value="1"/>
</dbReference>
<evidence type="ECO:0000256" key="1">
    <source>
        <dbReference type="ARBA" id="ARBA00004141"/>
    </source>
</evidence>
<reference evidence="9" key="1">
    <citation type="submission" date="2020-07" db="EMBL/GenBank/DDBJ databases">
        <title>Multicomponent nature underlies the extraordinary mechanical properties of spider dragline silk.</title>
        <authorList>
            <person name="Kono N."/>
            <person name="Nakamura H."/>
            <person name="Mori M."/>
            <person name="Yoshida Y."/>
            <person name="Ohtoshi R."/>
            <person name="Malay A.D."/>
            <person name="Moran D.A.P."/>
            <person name="Tomita M."/>
            <person name="Numata K."/>
            <person name="Arakawa K."/>
        </authorList>
    </citation>
    <scope>NUCLEOTIDE SEQUENCE</scope>
</reference>
<dbReference type="Proteomes" id="UP000887116">
    <property type="component" value="Unassembled WGS sequence"/>
</dbReference>
<keyword evidence="5" id="KW-0406">Ion transport</keyword>
<feature type="domain" description="Polycystin cation channel PKD1/PKD2" evidence="8">
    <location>
        <begin position="37"/>
        <end position="79"/>
    </location>
</feature>
<comment type="subcellular location">
    <subcellularLocation>
        <location evidence="1">Membrane</location>
        <topology evidence="1">Multi-pass membrane protein</topology>
    </subcellularLocation>
</comment>
<evidence type="ECO:0000313" key="9">
    <source>
        <dbReference type="EMBL" id="GFR26502.1"/>
    </source>
</evidence>
<sequence>MASQRVETLVMEWIGTDYMLQKVRRDHEHERGKPPGIVESAIVLFVIGFVWAEIKQLWDEGLENYLCDMWNVVDFSRICYT</sequence>
<dbReference type="AlphaFoldDB" id="A0A8X6LZK9"/>
<dbReference type="GO" id="GO:0015279">
    <property type="term" value="F:store-operated calcium channel activity"/>
    <property type="evidence" value="ECO:0007669"/>
    <property type="project" value="TreeGrafter"/>
</dbReference>
<dbReference type="PANTHER" id="PTHR10117">
    <property type="entry name" value="TRANSIENT RECEPTOR POTENTIAL CHANNEL"/>
    <property type="match status" value="1"/>
</dbReference>
<dbReference type="InterPro" id="IPR002153">
    <property type="entry name" value="TRPC_channel"/>
</dbReference>
<dbReference type="GO" id="GO:0034703">
    <property type="term" value="C:cation channel complex"/>
    <property type="evidence" value="ECO:0007669"/>
    <property type="project" value="TreeGrafter"/>
</dbReference>
<keyword evidence="3" id="KW-0812">Transmembrane</keyword>
<accession>A0A8X6LZK9</accession>
<dbReference type="GO" id="GO:0051480">
    <property type="term" value="P:regulation of cytosolic calcium ion concentration"/>
    <property type="evidence" value="ECO:0007669"/>
    <property type="project" value="TreeGrafter"/>
</dbReference>
<dbReference type="GO" id="GO:0070679">
    <property type="term" value="F:inositol 1,4,5 trisphosphate binding"/>
    <property type="evidence" value="ECO:0007669"/>
    <property type="project" value="TreeGrafter"/>
</dbReference>
<keyword evidence="7" id="KW-0407">Ion channel</keyword>
<evidence type="ECO:0000256" key="2">
    <source>
        <dbReference type="ARBA" id="ARBA00022448"/>
    </source>
</evidence>
<comment type="caution">
    <text evidence="9">The sequence shown here is derived from an EMBL/GenBank/DDBJ whole genome shotgun (WGS) entry which is preliminary data.</text>
</comment>
<evidence type="ECO:0000313" key="10">
    <source>
        <dbReference type="Proteomes" id="UP000887116"/>
    </source>
</evidence>
<evidence type="ECO:0000256" key="3">
    <source>
        <dbReference type="ARBA" id="ARBA00022692"/>
    </source>
</evidence>
<evidence type="ECO:0000259" key="8">
    <source>
        <dbReference type="Pfam" id="PF08016"/>
    </source>
</evidence>
<keyword evidence="10" id="KW-1185">Reference proteome</keyword>
<dbReference type="GO" id="GO:0005886">
    <property type="term" value="C:plasma membrane"/>
    <property type="evidence" value="ECO:0007669"/>
    <property type="project" value="TreeGrafter"/>
</dbReference>
<gene>
    <name evidence="9" type="primary">X975_09607</name>
    <name evidence="9" type="ORF">TNCT_653881</name>
</gene>
<keyword evidence="6" id="KW-0472">Membrane</keyword>
<keyword evidence="9" id="KW-0675">Receptor</keyword>
<evidence type="ECO:0000256" key="7">
    <source>
        <dbReference type="ARBA" id="ARBA00023303"/>
    </source>
</evidence>
<evidence type="ECO:0000256" key="4">
    <source>
        <dbReference type="ARBA" id="ARBA00022989"/>
    </source>
</evidence>
<protein>
    <submittedName>
        <fullName evidence="9">Transient receptor hypothetical-gamma protein</fullName>
    </submittedName>
</protein>
<keyword evidence="2" id="KW-0813">Transport</keyword>
<dbReference type="PANTHER" id="PTHR10117:SF54">
    <property type="entry name" value="TRANSIENT RECEPTOR POTENTIAL-GAMMA PROTEIN"/>
    <property type="match status" value="1"/>
</dbReference>
<name>A0A8X6LZK9_TRICU</name>
<evidence type="ECO:0000256" key="5">
    <source>
        <dbReference type="ARBA" id="ARBA00023065"/>
    </source>
</evidence>
<organism evidence="9 10">
    <name type="scientific">Trichonephila clavata</name>
    <name type="common">Joro spider</name>
    <name type="synonym">Nephila clavata</name>
    <dbReference type="NCBI Taxonomy" id="2740835"/>
    <lineage>
        <taxon>Eukaryota</taxon>
        <taxon>Metazoa</taxon>
        <taxon>Ecdysozoa</taxon>
        <taxon>Arthropoda</taxon>
        <taxon>Chelicerata</taxon>
        <taxon>Arachnida</taxon>
        <taxon>Araneae</taxon>
        <taxon>Araneomorphae</taxon>
        <taxon>Entelegynae</taxon>
        <taxon>Araneoidea</taxon>
        <taxon>Nephilidae</taxon>
        <taxon>Trichonephila</taxon>
    </lineage>
</organism>